<comment type="similarity">
    <text evidence="1">Belongs to the tombusvirus/aureusvirus movement protein p22 family.</text>
</comment>
<evidence type="ECO:0000313" key="4">
    <source>
        <dbReference type="EMBL" id="AAG21220.2"/>
    </source>
</evidence>
<organismHost>
    <name type="scientific">Zea mays</name>
    <name type="common">Maize</name>
    <dbReference type="NCBI Taxonomy" id="4577"/>
</organismHost>
<name>Q9E349_MNESV</name>
<evidence type="ECO:0000256" key="2">
    <source>
        <dbReference type="ARBA" id="ARBA00022448"/>
    </source>
</evidence>
<keyword evidence="3" id="KW-0916">Viral movement protein</keyword>
<evidence type="ECO:0000313" key="5">
    <source>
        <dbReference type="Proteomes" id="UP000029759"/>
    </source>
</evidence>
<dbReference type="OrthoDB" id="9245at10239"/>
<dbReference type="GO" id="GO:0019028">
    <property type="term" value="C:viral capsid"/>
    <property type="evidence" value="ECO:0007669"/>
    <property type="project" value="InterPro"/>
</dbReference>
<accession>Q9E349</accession>
<dbReference type="GeneID" id="5075898"/>
<evidence type="ECO:0000256" key="3">
    <source>
        <dbReference type="ARBA" id="ARBA00023031"/>
    </source>
</evidence>
<dbReference type="Pfam" id="PF03558">
    <property type="entry name" value="TBSV_P22"/>
    <property type="match status" value="1"/>
</dbReference>
<dbReference type="InterPro" id="IPR005332">
    <property type="entry name" value="TBSV_p22"/>
</dbReference>
<evidence type="ECO:0000256" key="1">
    <source>
        <dbReference type="ARBA" id="ARBA00006841"/>
    </source>
</evidence>
<reference evidence="4 5" key="1">
    <citation type="journal article" date="2006" name="Virology">
        <title>Infectious cDNA transcripts of Maize necrotic streak virus: infectivity and translational characteristics.</title>
        <authorList>
            <person name="Scheets K."/>
            <person name="Redinbaugh M.G."/>
        </authorList>
    </citation>
    <scope>NUCLEOTIDE SEQUENCE [LARGE SCALE GENOMIC DNA]</scope>
    <source>
        <strain evidence="4">Arizona</strain>
    </source>
</reference>
<dbReference type="EMBL" id="AF266518">
    <property type="protein sequence ID" value="AAG21220.2"/>
    <property type="molecule type" value="Genomic_RNA"/>
</dbReference>
<organism evidence="4 5">
    <name type="scientific">Maize necrotic streak virus</name>
    <name type="common">MNeSV</name>
    <dbReference type="NCBI Taxonomy" id="137556"/>
    <lineage>
        <taxon>Viruses</taxon>
        <taxon>Riboviria</taxon>
        <taxon>Orthornavirae</taxon>
        <taxon>Kitrinoviricota</taxon>
        <taxon>Tolucaviricetes</taxon>
        <taxon>Tolivirales</taxon>
        <taxon>Tombusviridae</taxon>
        <taxon>Procedovirinae</taxon>
        <taxon>Zeavirus</taxon>
        <taxon>Zeavirus zeae</taxon>
    </lineage>
</organism>
<dbReference type="Proteomes" id="UP000029759">
    <property type="component" value="Segment"/>
</dbReference>
<dbReference type="GO" id="GO:0046740">
    <property type="term" value="P:transport of virus in host, cell to cell"/>
    <property type="evidence" value="ECO:0007669"/>
    <property type="project" value="UniProtKB-KW"/>
</dbReference>
<keyword evidence="5" id="KW-1185">Reference proteome</keyword>
<dbReference type="RefSeq" id="YP_459923.1">
    <property type="nucleotide sequence ID" value="NC_007729.1"/>
</dbReference>
<sequence length="189" mass="21426">MDAEYEQVSRPWNELYKEATLGNKLVVNVGSEDAEIPLLPSNYLTKARLAMSGGYITMRMIRIRIVPLVSRNSGVSGRLFLRDITDTTGKKLHSTELLDLGKEIRLSLRHLDFSVSTRSAVPIVFGFEELVSPYLEGRELFSVSFRWQIGLSAQSYSLPQVPWKVLYQEDALRRKLPKKANKTNSPPNV</sequence>
<keyword evidence="2" id="KW-0813">Transport</keyword>
<proteinExistence type="inferred from homology"/>
<protein>
    <submittedName>
        <fullName evidence="4">p21 protein</fullName>
    </submittedName>
</protein>
<dbReference type="KEGG" id="vg:5075898"/>